<keyword evidence="3 12" id="KW-0436">Ligase</keyword>
<dbReference type="GO" id="GO:0071555">
    <property type="term" value="P:cell wall organization"/>
    <property type="evidence" value="ECO:0007669"/>
    <property type="project" value="UniProtKB-KW"/>
</dbReference>
<feature type="binding site" evidence="14">
    <location>
        <begin position="193"/>
        <end position="194"/>
    </location>
    <ligand>
        <name>ATP</name>
        <dbReference type="ChEBI" id="CHEBI:30616"/>
    </ligand>
</feature>
<feature type="binding site" evidence="14">
    <location>
        <begin position="185"/>
        <end position="187"/>
    </location>
    <ligand>
        <name>ATP</name>
        <dbReference type="ChEBI" id="CHEBI:30616"/>
    </ligand>
</feature>
<keyword evidence="7 15" id="KW-0460">Magnesium</keyword>
<feature type="binding site" evidence="15">
    <location>
        <position position="318"/>
    </location>
    <ligand>
        <name>Mg(2+)</name>
        <dbReference type="ChEBI" id="CHEBI:18420"/>
        <label>2</label>
    </ligand>
</feature>
<evidence type="ECO:0000256" key="2">
    <source>
        <dbReference type="ARBA" id="ARBA00010871"/>
    </source>
</evidence>
<evidence type="ECO:0000256" key="7">
    <source>
        <dbReference type="ARBA" id="ARBA00022842"/>
    </source>
</evidence>
<evidence type="ECO:0000256" key="15">
    <source>
        <dbReference type="PIRSR" id="PIRSR039102-3"/>
    </source>
</evidence>
<comment type="subcellular location">
    <subcellularLocation>
        <location evidence="12">Cytoplasm</location>
    </subcellularLocation>
</comment>
<sequence>MKQRLLVLFGGASSEHEVSCLSAASVLKHLDESKYEIYKAGITKEGNWFLTDSPVSDVEDGSWIKNPANQKAFLSPDNQTRGLVVLNQEKYEILPLDVVFPVLHGKNGEDGTIQGLLDLSGIPYVGAGTTASAASMDKAITKVIVAQTGVRQADFYLTDRYTFASDPQGILKAAEEHFSGAYPLFVKPANAGSSVGISKAKSSKELFEAIRIAAEEDHKVLIEETITGREIEVAVLGNRHPKASPVGEILAANEFYDYEAKYISSQSRTRILDDVPQEKEEEIQQAALTVYQAMGCEGLARVDFFLSDSDQVVFNEINTLPGFTNISMYPKLWEAAGLSYNELLDTLIALATDEME</sequence>
<dbReference type="Proteomes" id="UP001065549">
    <property type="component" value="Unassembled WGS sequence"/>
</dbReference>
<dbReference type="EMBL" id="JAOSHN010000004">
    <property type="protein sequence ID" value="MCU7378715.1"/>
    <property type="molecule type" value="Genomic_DNA"/>
</dbReference>
<dbReference type="PROSITE" id="PS00843">
    <property type="entry name" value="DALA_DALA_LIGASE_1"/>
    <property type="match status" value="1"/>
</dbReference>
<protein>
    <recommendedName>
        <fullName evidence="12">D-alanine--D-alanine ligase</fullName>
        <ecNumber evidence="12">6.3.2.4</ecNumber>
    </recommendedName>
    <alternativeName>
        <fullName evidence="12">D-Ala-D-Ala ligase</fullName>
    </alternativeName>
    <alternativeName>
        <fullName evidence="12">D-alanylalanine synthetase</fullName>
    </alternativeName>
</protein>
<evidence type="ECO:0000256" key="16">
    <source>
        <dbReference type="PROSITE-ProRule" id="PRU00409"/>
    </source>
</evidence>
<dbReference type="PROSITE" id="PS50975">
    <property type="entry name" value="ATP_GRASP"/>
    <property type="match status" value="1"/>
</dbReference>
<dbReference type="InterPro" id="IPR000291">
    <property type="entry name" value="D-Ala_lig_Van_CS"/>
</dbReference>
<evidence type="ECO:0000256" key="8">
    <source>
        <dbReference type="ARBA" id="ARBA00022960"/>
    </source>
</evidence>
<evidence type="ECO:0000256" key="6">
    <source>
        <dbReference type="ARBA" id="ARBA00022840"/>
    </source>
</evidence>
<dbReference type="RefSeq" id="WP_253021120.1">
    <property type="nucleotide sequence ID" value="NZ_JAJAGH010000001.1"/>
</dbReference>
<feature type="active site" evidence="13">
    <location>
        <position position="15"/>
    </location>
</feature>
<dbReference type="GO" id="GO:0005829">
    <property type="term" value="C:cytosol"/>
    <property type="evidence" value="ECO:0007669"/>
    <property type="project" value="TreeGrafter"/>
</dbReference>
<dbReference type="GO" id="GO:0009252">
    <property type="term" value="P:peptidoglycan biosynthetic process"/>
    <property type="evidence" value="ECO:0007669"/>
    <property type="project" value="UniProtKB-UniRule"/>
</dbReference>
<dbReference type="Gene3D" id="3.30.1490.20">
    <property type="entry name" value="ATP-grasp fold, A domain"/>
    <property type="match status" value="1"/>
</dbReference>
<keyword evidence="8 12" id="KW-0133">Cell shape</keyword>
<comment type="similarity">
    <text evidence="2 12">Belongs to the D-alanine--D-alanine ligase family.</text>
</comment>
<comment type="caution">
    <text evidence="18">The sequence shown here is derived from an EMBL/GenBank/DDBJ whole genome shotgun (WGS) entry which is preliminary data.</text>
</comment>
<dbReference type="Gene3D" id="3.30.470.20">
    <property type="entry name" value="ATP-grasp fold, B domain"/>
    <property type="match status" value="1"/>
</dbReference>
<dbReference type="Pfam" id="PF07478">
    <property type="entry name" value="Dala_Dala_lig_C"/>
    <property type="match status" value="1"/>
</dbReference>
<evidence type="ECO:0000256" key="13">
    <source>
        <dbReference type="PIRSR" id="PIRSR039102-1"/>
    </source>
</evidence>
<gene>
    <name evidence="12" type="primary">ddl</name>
    <name evidence="18" type="ORF">OBO34_10145</name>
</gene>
<comment type="pathway">
    <text evidence="12">Cell wall biogenesis; peptidoglycan biosynthesis.</text>
</comment>
<dbReference type="PANTHER" id="PTHR23132">
    <property type="entry name" value="D-ALANINE--D-ALANINE LIGASE"/>
    <property type="match status" value="1"/>
</dbReference>
<evidence type="ECO:0000256" key="5">
    <source>
        <dbReference type="ARBA" id="ARBA00022741"/>
    </source>
</evidence>
<dbReference type="AlphaFoldDB" id="A0A9J6QUP0"/>
<dbReference type="Pfam" id="PF01820">
    <property type="entry name" value="Dala_Dala_lig_N"/>
    <property type="match status" value="1"/>
</dbReference>
<comment type="function">
    <text evidence="12">Cell wall formation.</text>
</comment>
<evidence type="ECO:0000256" key="11">
    <source>
        <dbReference type="ARBA" id="ARBA00023316"/>
    </source>
</evidence>
<dbReference type="HAMAP" id="MF_00047">
    <property type="entry name" value="Dala_Dala_lig"/>
    <property type="match status" value="1"/>
</dbReference>
<evidence type="ECO:0000256" key="4">
    <source>
        <dbReference type="ARBA" id="ARBA00022723"/>
    </source>
</evidence>
<comment type="cofactor">
    <cofactor evidence="15">
        <name>Mg(2+)</name>
        <dbReference type="ChEBI" id="CHEBI:18420"/>
    </cofactor>
    <cofactor evidence="15">
        <name>Mn(2+)</name>
        <dbReference type="ChEBI" id="CHEBI:29035"/>
    </cofactor>
    <text evidence="15">Binds 2 magnesium or manganese ions per subunit.</text>
</comment>
<accession>A0A9J6QUP0</accession>
<feature type="active site" evidence="13">
    <location>
        <position position="327"/>
    </location>
</feature>
<dbReference type="NCBIfam" id="NF002378">
    <property type="entry name" value="PRK01372.1"/>
    <property type="match status" value="1"/>
</dbReference>
<dbReference type="InterPro" id="IPR011761">
    <property type="entry name" value="ATP-grasp"/>
</dbReference>
<evidence type="ECO:0000313" key="19">
    <source>
        <dbReference type="Proteomes" id="UP001065549"/>
    </source>
</evidence>
<dbReference type="Gene3D" id="3.40.50.20">
    <property type="match status" value="1"/>
</dbReference>
<dbReference type="InterPro" id="IPR005905">
    <property type="entry name" value="D_ala_D_ala"/>
</dbReference>
<keyword evidence="6 16" id="KW-0067">ATP-binding</keyword>
<keyword evidence="12" id="KW-0963">Cytoplasm</keyword>
<dbReference type="SUPFAM" id="SSF52440">
    <property type="entry name" value="PreATP-grasp domain"/>
    <property type="match status" value="1"/>
</dbReference>
<dbReference type="PROSITE" id="PS00844">
    <property type="entry name" value="DALA_DALA_LIGASE_2"/>
    <property type="match status" value="1"/>
</dbReference>
<feature type="binding site" evidence="14">
    <location>
        <position position="138"/>
    </location>
    <ligand>
        <name>ATP</name>
        <dbReference type="ChEBI" id="CHEBI:30616"/>
    </ligand>
</feature>
<evidence type="ECO:0000256" key="14">
    <source>
        <dbReference type="PIRSR" id="PIRSR039102-2"/>
    </source>
</evidence>
<evidence type="ECO:0000256" key="1">
    <source>
        <dbReference type="ARBA" id="ARBA00001936"/>
    </source>
</evidence>
<dbReference type="InterPro" id="IPR013815">
    <property type="entry name" value="ATP_grasp_subdomain_1"/>
</dbReference>
<comment type="catalytic activity">
    <reaction evidence="12">
        <text>2 D-alanine + ATP = D-alanyl-D-alanine + ADP + phosphate + H(+)</text>
        <dbReference type="Rhea" id="RHEA:11224"/>
        <dbReference type="ChEBI" id="CHEBI:15378"/>
        <dbReference type="ChEBI" id="CHEBI:30616"/>
        <dbReference type="ChEBI" id="CHEBI:43474"/>
        <dbReference type="ChEBI" id="CHEBI:57416"/>
        <dbReference type="ChEBI" id="CHEBI:57822"/>
        <dbReference type="ChEBI" id="CHEBI:456216"/>
        <dbReference type="EC" id="6.3.2.4"/>
    </reaction>
</comment>
<dbReference type="InterPro" id="IPR016185">
    <property type="entry name" value="PreATP-grasp_dom_sf"/>
</dbReference>
<evidence type="ECO:0000256" key="9">
    <source>
        <dbReference type="ARBA" id="ARBA00022984"/>
    </source>
</evidence>
<evidence type="ECO:0000256" key="10">
    <source>
        <dbReference type="ARBA" id="ARBA00023211"/>
    </source>
</evidence>
<keyword evidence="10 15" id="KW-0464">Manganese</keyword>
<dbReference type="NCBIfam" id="NF002528">
    <property type="entry name" value="PRK01966.1-4"/>
    <property type="match status" value="1"/>
</dbReference>
<dbReference type="InterPro" id="IPR011127">
    <property type="entry name" value="Dala_Dala_lig_N"/>
</dbReference>
<dbReference type="SUPFAM" id="SSF56059">
    <property type="entry name" value="Glutathione synthetase ATP-binding domain-like"/>
    <property type="match status" value="1"/>
</dbReference>
<keyword evidence="5 14" id="KW-0547">Nucleotide-binding</keyword>
<organism evidence="18 19">
    <name type="scientific">Hominibacterium faecale</name>
    <dbReference type="NCBI Taxonomy" id="2839743"/>
    <lineage>
        <taxon>Bacteria</taxon>
        <taxon>Bacillati</taxon>
        <taxon>Bacillota</taxon>
        <taxon>Clostridia</taxon>
        <taxon>Peptostreptococcales</taxon>
        <taxon>Anaerovoracaceae</taxon>
        <taxon>Hominibacterium</taxon>
    </lineage>
</organism>
<dbReference type="PIRSF" id="PIRSF039102">
    <property type="entry name" value="Ddl/VanB"/>
    <property type="match status" value="1"/>
</dbReference>
<evidence type="ECO:0000256" key="3">
    <source>
        <dbReference type="ARBA" id="ARBA00022598"/>
    </source>
</evidence>
<dbReference type="FunFam" id="3.30.470.20:FF:000008">
    <property type="entry name" value="D-alanine--D-alanine ligase"/>
    <property type="match status" value="1"/>
</dbReference>
<feature type="binding site" evidence="14">
    <location>
        <begin position="223"/>
        <end position="230"/>
    </location>
    <ligand>
        <name>ATP</name>
        <dbReference type="ChEBI" id="CHEBI:30616"/>
    </ligand>
</feature>
<dbReference type="GO" id="GO:0008716">
    <property type="term" value="F:D-alanine-D-alanine ligase activity"/>
    <property type="evidence" value="ECO:0007669"/>
    <property type="project" value="UniProtKB-UniRule"/>
</dbReference>
<name>A0A9J6QUP0_9FIRM</name>
<keyword evidence="4 15" id="KW-0479">Metal-binding</keyword>
<comment type="cofactor">
    <cofactor evidence="1">
        <name>Mn(2+)</name>
        <dbReference type="ChEBI" id="CHEBI:29035"/>
    </cofactor>
</comment>
<feature type="binding site" evidence="14">
    <location>
        <begin position="315"/>
        <end position="316"/>
    </location>
    <ligand>
        <name>ATP</name>
        <dbReference type="ChEBI" id="CHEBI:30616"/>
    </ligand>
</feature>
<dbReference type="InterPro" id="IPR011095">
    <property type="entry name" value="Dala_Dala_lig_C"/>
</dbReference>
<feature type="domain" description="ATP-grasp" evidence="17">
    <location>
        <begin position="142"/>
        <end position="349"/>
    </location>
</feature>
<evidence type="ECO:0000256" key="12">
    <source>
        <dbReference type="HAMAP-Rule" id="MF_00047"/>
    </source>
</evidence>
<reference evidence="18" key="1">
    <citation type="submission" date="2022-09" db="EMBL/GenBank/DDBJ databases">
        <title>Culturomic study of gut microbiota in children with autism spectrum disorder.</title>
        <authorList>
            <person name="Efimov B.A."/>
            <person name="Chaplin A.V."/>
            <person name="Sokolova S.R."/>
            <person name="Pikina A.P."/>
            <person name="Korzhanova M."/>
            <person name="Belova V."/>
            <person name="Korostin D."/>
        </authorList>
    </citation>
    <scope>NUCLEOTIDE SEQUENCE</scope>
    <source>
        <strain evidence="18">ASD5510</strain>
    </source>
</reference>
<feature type="binding site" evidence="15">
    <location>
        <position position="303"/>
    </location>
    <ligand>
        <name>Mg(2+)</name>
        <dbReference type="ChEBI" id="CHEBI:18420"/>
        <label>1</label>
    </ligand>
</feature>
<keyword evidence="19" id="KW-1185">Reference proteome</keyword>
<dbReference type="NCBIfam" id="TIGR01205">
    <property type="entry name" value="D_ala_D_alaTIGR"/>
    <property type="match status" value="1"/>
</dbReference>
<dbReference type="PANTHER" id="PTHR23132:SF25">
    <property type="entry name" value="D-ALANINE--D-ALANINE LIGASE A"/>
    <property type="match status" value="1"/>
</dbReference>
<feature type="active site" evidence="13">
    <location>
        <position position="193"/>
    </location>
</feature>
<feature type="binding site" evidence="15">
    <location>
        <position position="316"/>
    </location>
    <ligand>
        <name>Mg(2+)</name>
        <dbReference type="ChEBI" id="CHEBI:18420"/>
        <label>1</label>
    </ligand>
</feature>
<dbReference type="GO" id="GO:0008360">
    <property type="term" value="P:regulation of cell shape"/>
    <property type="evidence" value="ECO:0007669"/>
    <property type="project" value="UniProtKB-KW"/>
</dbReference>
<evidence type="ECO:0000313" key="18">
    <source>
        <dbReference type="EMBL" id="MCU7378715.1"/>
    </source>
</evidence>
<evidence type="ECO:0000259" key="17">
    <source>
        <dbReference type="PROSITE" id="PS50975"/>
    </source>
</evidence>
<proteinExistence type="inferred from homology"/>
<dbReference type="GO" id="GO:0005524">
    <property type="term" value="F:ATP binding"/>
    <property type="evidence" value="ECO:0007669"/>
    <property type="project" value="UniProtKB-UniRule"/>
</dbReference>
<dbReference type="GO" id="GO:0046872">
    <property type="term" value="F:metal ion binding"/>
    <property type="evidence" value="ECO:0007669"/>
    <property type="project" value="UniProtKB-KW"/>
</dbReference>
<feature type="binding site" evidence="15">
    <location>
        <position position="316"/>
    </location>
    <ligand>
        <name>Mg(2+)</name>
        <dbReference type="ChEBI" id="CHEBI:18420"/>
        <label>2</label>
    </ligand>
</feature>
<keyword evidence="11 12" id="KW-0961">Cell wall biogenesis/degradation</keyword>
<keyword evidence="9 12" id="KW-0573">Peptidoglycan synthesis</keyword>
<dbReference type="EC" id="6.3.2.4" evidence="12"/>